<feature type="non-terminal residue" evidence="1">
    <location>
        <position position="1"/>
    </location>
</feature>
<evidence type="ECO:0000313" key="2">
    <source>
        <dbReference type="Proteomes" id="UP000265618"/>
    </source>
</evidence>
<name>A0A9K3GRN7_9EUKA</name>
<feature type="non-terminal residue" evidence="1">
    <location>
        <position position="27"/>
    </location>
</feature>
<dbReference type="EMBL" id="BDIP01010392">
    <property type="protein sequence ID" value="GIQ92728.1"/>
    <property type="molecule type" value="Genomic_DNA"/>
</dbReference>
<dbReference type="Proteomes" id="UP000265618">
    <property type="component" value="Unassembled WGS sequence"/>
</dbReference>
<keyword evidence="2" id="KW-1185">Reference proteome</keyword>
<gene>
    <name evidence="1" type="ORF">KIPB_016664</name>
</gene>
<dbReference type="AlphaFoldDB" id="A0A9K3GRN7"/>
<reference evidence="1 2" key="1">
    <citation type="journal article" date="2018" name="PLoS ONE">
        <title>The draft genome of Kipferlia bialata reveals reductive genome evolution in fornicate parasites.</title>
        <authorList>
            <person name="Tanifuji G."/>
            <person name="Takabayashi S."/>
            <person name="Kume K."/>
            <person name="Takagi M."/>
            <person name="Nakayama T."/>
            <person name="Kamikawa R."/>
            <person name="Inagaki Y."/>
            <person name="Hashimoto T."/>
        </authorList>
    </citation>
    <scope>NUCLEOTIDE SEQUENCE [LARGE SCALE GENOMIC DNA]</scope>
    <source>
        <strain evidence="1">NY0173</strain>
    </source>
</reference>
<accession>A0A9K3GRN7</accession>
<sequence length="27" mass="2852">SVFASADIMAAYTRGTGPEPAFLDVQH</sequence>
<proteinExistence type="predicted"/>
<organism evidence="1 2">
    <name type="scientific">Kipferlia bialata</name>
    <dbReference type="NCBI Taxonomy" id="797122"/>
    <lineage>
        <taxon>Eukaryota</taxon>
        <taxon>Metamonada</taxon>
        <taxon>Carpediemonas-like organisms</taxon>
        <taxon>Kipferlia</taxon>
    </lineage>
</organism>
<evidence type="ECO:0000313" key="1">
    <source>
        <dbReference type="EMBL" id="GIQ92728.1"/>
    </source>
</evidence>
<protein>
    <submittedName>
        <fullName evidence="1">Uncharacterized protein</fullName>
    </submittedName>
</protein>
<comment type="caution">
    <text evidence="1">The sequence shown here is derived from an EMBL/GenBank/DDBJ whole genome shotgun (WGS) entry which is preliminary data.</text>
</comment>